<name>A0A2N3L464_9PROT</name>
<keyword evidence="3" id="KW-0378">Hydrolase</keyword>
<dbReference type="Pfam" id="PF04586">
    <property type="entry name" value="Peptidase_S78"/>
    <property type="match status" value="1"/>
</dbReference>
<dbReference type="GO" id="GO:0006508">
    <property type="term" value="P:proteolysis"/>
    <property type="evidence" value="ECO:0007669"/>
    <property type="project" value="UniProtKB-KW"/>
</dbReference>
<evidence type="ECO:0000256" key="1">
    <source>
        <dbReference type="ARBA" id="ARBA00022612"/>
    </source>
</evidence>
<keyword evidence="2 5" id="KW-0645">Protease</keyword>
<evidence type="ECO:0000256" key="3">
    <source>
        <dbReference type="ARBA" id="ARBA00022801"/>
    </source>
</evidence>
<dbReference type="Proteomes" id="UP000233332">
    <property type="component" value="Unassembled WGS sequence"/>
</dbReference>
<organism evidence="5 6">
    <name type="scientific">Thalassospira lohafexi</name>
    <dbReference type="NCBI Taxonomy" id="744227"/>
    <lineage>
        <taxon>Bacteria</taxon>
        <taxon>Pseudomonadati</taxon>
        <taxon>Pseudomonadota</taxon>
        <taxon>Alphaproteobacteria</taxon>
        <taxon>Rhodospirillales</taxon>
        <taxon>Thalassospiraceae</taxon>
        <taxon>Thalassospira</taxon>
    </lineage>
</organism>
<keyword evidence="6" id="KW-1185">Reference proteome</keyword>
<comment type="caution">
    <text evidence="5">The sequence shown here is derived from an EMBL/GenBank/DDBJ whole genome shotgun (WGS) entry which is preliminary data.</text>
</comment>
<evidence type="ECO:0000313" key="6">
    <source>
        <dbReference type="Proteomes" id="UP000233332"/>
    </source>
</evidence>
<dbReference type="NCBIfam" id="TIGR01543">
    <property type="entry name" value="proheadase_HK97"/>
    <property type="match status" value="1"/>
</dbReference>
<dbReference type="AlphaFoldDB" id="A0A2N3L464"/>
<proteinExistence type="predicted"/>
<sequence length="201" mass="22822">MNETLLRDGPEPSELELRFNLETELRADDDTARKVTGYAALFNSKTKIRMYGGYSFEEWLNPGCFGNSIGDKTDIRFLVEHMHFMLLARTAAGSLDLSEDKRGLKFEAVLPDTTLGRDTYENIRNKNYPGMSFGFRSVKNRTEYDDRGRLTRVQHDEVDLKEITVTSIPAYPKTSVAVRSLAIRPAPDNLALRARLLKLKG</sequence>
<evidence type="ECO:0000259" key="4">
    <source>
        <dbReference type="Pfam" id="PF04586"/>
    </source>
</evidence>
<dbReference type="GO" id="GO:0008233">
    <property type="term" value="F:peptidase activity"/>
    <property type="evidence" value="ECO:0007669"/>
    <property type="project" value="UniProtKB-KW"/>
</dbReference>
<feature type="domain" description="Prohead serine protease" evidence="4">
    <location>
        <begin position="23"/>
        <end position="180"/>
    </location>
</feature>
<reference evidence="5 6" key="1">
    <citation type="submission" date="2017-09" db="EMBL/GenBank/DDBJ databases">
        <title>Biodiversity and function of Thalassospira species in the particle-attached aromatic-hydrocarbon-degrading consortia from the surface seawater of the China South Sea.</title>
        <authorList>
            <person name="Dong C."/>
            <person name="Lai Q."/>
            <person name="Shao Z."/>
        </authorList>
    </citation>
    <scope>NUCLEOTIDE SEQUENCE [LARGE SCALE GENOMIC DNA]</scope>
    <source>
        <strain evidence="5 6">139Z-12</strain>
    </source>
</reference>
<gene>
    <name evidence="5" type="ORF">COO92_16280</name>
</gene>
<dbReference type="RefSeq" id="WP_101303797.1">
    <property type="nucleotide sequence ID" value="NZ_NXGX01000006.1"/>
</dbReference>
<dbReference type="EMBL" id="NXGX01000006">
    <property type="protein sequence ID" value="PKR57497.1"/>
    <property type="molecule type" value="Genomic_DNA"/>
</dbReference>
<dbReference type="InterPro" id="IPR006433">
    <property type="entry name" value="Prohead_protease"/>
</dbReference>
<keyword evidence="1" id="KW-1188">Viral release from host cell</keyword>
<evidence type="ECO:0000313" key="5">
    <source>
        <dbReference type="EMBL" id="PKR57497.1"/>
    </source>
</evidence>
<protein>
    <submittedName>
        <fullName evidence="5">HK97 family phage prohead protease</fullName>
    </submittedName>
</protein>
<accession>A0A2N3L464</accession>
<dbReference type="InterPro" id="IPR054613">
    <property type="entry name" value="Peptidase_S78_dom"/>
</dbReference>
<evidence type="ECO:0000256" key="2">
    <source>
        <dbReference type="ARBA" id="ARBA00022670"/>
    </source>
</evidence>